<evidence type="ECO:0000313" key="1">
    <source>
        <dbReference type="EMBL" id="UWX05296.1"/>
    </source>
</evidence>
<sequence>MEKQELAGCYGEYELIAATEKTVGKYFEDCLDVICQDEIYEAWQLYRISAGKLLENVLEHAFKGEGEAYFLVFHDREKGGRVIGLGGLAPLNDMGKSVGEIWFAGGYLTKHKRFLVRHGREIIAKALTHYPILVNIAASWNNQTFSLVRYLGFFVEEDYIRAGLSKALFKRFYTVRNPVCVYQAQ</sequence>
<dbReference type="Proteomes" id="UP001058120">
    <property type="component" value="Chromosome"/>
</dbReference>
<organism evidence="1 2">
    <name type="scientific">Taurinivorans muris</name>
    <dbReference type="NCBI Taxonomy" id="2787751"/>
    <lineage>
        <taxon>Bacteria</taxon>
        <taxon>Pseudomonadati</taxon>
        <taxon>Thermodesulfobacteriota</taxon>
        <taxon>Desulfovibrionia</taxon>
        <taxon>Desulfovibrionales</taxon>
        <taxon>Desulfovibrionaceae</taxon>
        <taxon>Taurinivorans</taxon>
    </lineage>
</organism>
<dbReference type="RefSeq" id="WP_334314868.1">
    <property type="nucleotide sequence ID" value="NZ_CP065938.1"/>
</dbReference>
<gene>
    <name evidence="1" type="ORF">JBF11_07515</name>
</gene>
<accession>A0ABY5Y0I3</accession>
<evidence type="ECO:0008006" key="3">
    <source>
        <dbReference type="Google" id="ProtNLM"/>
    </source>
</evidence>
<name>A0ABY5Y0I3_9BACT</name>
<evidence type="ECO:0000313" key="2">
    <source>
        <dbReference type="Proteomes" id="UP001058120"/>
    </source>
</evidence>
<keyword evidence="2" id="KW-1185">Reference proteome</keyword>
<dbReference type="EMBL" id="CP065938">
    <property type="protein sequence ID" value="UWX05296.1"/>
    <property type="molecule type" value="Genomic_DNA"/>
</dbReference>
<reference evidence="1" key="1">
    <citation type="submission" date="2020-12" db="EMBL/GenBank/DDBJ databases">
        <title>Taurinivorans muris gen. nov., sp. nov., fundamental and realized metabolic niche of a ubiquitous sulfidogenic bacterium in the murine intestine.</title>
        <authorList>
            <person name="Ye H."/>
            <person name="Hanson B.T."/>
            <person name="Loy A."/>
        </authorList>
    </citation>
    <scope>NUCLEOTIDE SEQUENCE</scope>
    <source>
        <strain evidence="1">LT0009</strain>
    </source>
</reference>
<proteinExistence type="predicted"/>
<protein>
    <recommendedName>
        <fullName evidence="3">N-acetyltransferase domain-containing protein</fullName>
    </recommendedName>
</protein>